<evidence type="ECO:0000313" key="7">
    <source>
        <dbReference type="EMBL" id="ELR15168.1"/>
    </source>
</evidence>
<dbReference type="Proteomes" id="UP000011083">
    <property type="component" value="Unassembled WGS sequence"/>
</dbReference>
<gene>
    <name evidence="7" type="ORF">ACA1_217310</name>
</gene>
<comment type="subcellular location">
    <subcellularLocation>
        <location evidence="1">Membrane</location>
    </subcellularLocation>
</comment>
<keyword evidence="8" id="KW-1185">Reference proteome</keyword>
<dbReference type="AlphaFoldDB" id="L8GR96"/>
<dbReference type="InterPro" id="IPR044890">
    <property type="entry name" value="TMEM14_sf"/>
</dbReference>
<dbReference type="KEGG" id="acan:ACA1_217310"/>
<keyword evidence="5 6" id="KW-0472">Membrane</keyword>
<evidence type="ECO:0000256" key="6">
    <source>
        <dbReference type="SAM" id="Phobius"/>
    </source>
</evidence>
<dbReference type="TCDB" id="2.A.126.1.2">
    <property type="family name" value="the fatty acid exporter (fax) family"/>
</dbReference>
<dbReference type="Pfam" id="PF03647">
    <property type="entry name" value="Tmemb_14"/>
    <property type="match status" value="1"/>
</dbReference>
<dbReference type="InterPro" id="IPR005349">
    <property type="entry name" value="TMEM14"/>
</dbReference>
<accession>L8GR96</accession>
<proteinExistence type="inferred from homology"/>
<keyword evidence="4 6" id="KW-1133">Transmembrane helix</keyword>
<dbReference type="OrthoDB" id="5620at2759"/>
<evidence type="ECO:0000256" key="5">
    <source>
        <dbReference type="ARBA" id="ARBA00023136"/>
    </source>
</evidence>
<organism evidence="7 8">
    <name type="scientific">Acanthamoeba castellanii (strain ATCC 30010 / Neff)</name>
    <dbReference type="NCBI Taxonomy" id="1257118"/>
    <lineage>
        <taxon>Eukaryota</taxon>
        <taxon>Amoebozoa</taxon>
        <taxon>Discosea</taxon>
        <taxon>Longamoebia</taxon>
        <taxon>Centramoebida</taxon>
        <taxon>Acanthamoebidae</taxon>
        <taxon>Acanthamoeba</taxon>
    </lineage>
</organism>
<name>L8GR96_ACACF</name>
<dbReference type="PANTHER" id="PTHR12668">
    <property type="entry name" value="TRANSMEMBRANE PROTEIN 14, 15"/>
    <property type="match status" value="1"/>
</dbReference>
<feature type="transmembrane region" description="Helical" evidence="6">
    <location>
        <begin position="27"/>
        <end position="44"/>
    </location>
</feature>
<evidence type="ECO:0000313" key="8">
    <source>
        <dbReference type="Proteomes" id="UP000011083"/>
    </source>
</evidence>
<feature type="transmembrane region" description="Helical" evidence="6">
    <location>
        <begin position="78"/>
        <end position="96"/>
    </location>
</feature>
<evidence type="ECO:0000256" key="2">
    <source>
        <dbReference type="ARBA" id="ARBA00007590"/>
    </source>
</evidence>
<dbReference type="VEuPathDB" id="AmoebaDB:ACA1_217310"/>
<dbReference type="EMBL" id="KB008036">
    <property type="protein sequence ID" value="ELR15168.1"/>
    <property type="molecule type" value="Genomic_DNA"/>
</dbReference>
<evidence type="ECO:0000256" key="1">
    <source>
        <dbReference type="ARBA" id="ARBA00004370"/>
    </source>
</evidence>
<reference evidence="7 8" key="1">
    <citation type="journal article" date="2013" name="Genome Biol.">
        <title>Genome of Acanthamoeba castellanii highlights extensive lateral gene transfer and early evolution of tyrosine kinase signaling.</title>
        <authorList>
            <person name="Clarke M."/>
            <person name="Lohan A.J."/>
            <person name="Liu B."/>
            <person name="Lagkouvardos I."/>
            <person name="Roy S."/>
            <person name="Zafar N."/>
            <person name="Bertelli C."/>
            <person name="Schilde C."/>
            <person name="Kianianmomeni A."/>
            <person name="Burglin T.R."/>
            <person name="Frech C."/>
            <person name="Turcotte B."/>
            <person name="Kopec K.O."/>
            <person name="Synnott J.M."/>
            <person name="Choo C."/>
            <person name="Paponov I."/>
            <person name="Finkler A."/>
            <person name="Soon Heng Tan C."/>
            <person name="Hutchins A.P."/>
            <person name="Weinmeier T."/>
            <person name="Rattei T."/>
            <person name="Chu J.S."/>
            <person name="Gimenez G."/>
            <person name="Irimia M."/>
            <person name="Rigden D.J."/>
            <person name="Fitzpatrick D.A."/>
            <person name="Lorenzo-Morales J."/>
            <person name="Bateman A."/>
            <person name="Chiu C.H."/>
            <person name="Tang P."/>
            <person name="Hegemann P."/>
            <person name="Fromm H."/>
            <person name="Raoult D."/>
            <person name="Greub G."/>
            <person name="Miranda-Saavedra D."/>
            <person name="Chen N."/>
            <person name="Nash P."/>
            <person name="Ginger M.L."/>
            <person name="Horn M."/>
            <person name="Schaap P."/>
            <person name="Caler L."/>
            <person name="Loftus B."/>
        </authorList>
    </citation>
    <scope>NUCLEOTIDE SEQUENCE [LARGE SCALE GENOMIC DNA]</scope>
    <source>
        <strain evidence="7 8">Neff</strain>
    </source>
</reference>
<dbReference type="GO" id="GO:0016020">
    <property type="term" value="C:membrane"/>
    <property type="evidence" value="ECO:0007669"/>
    <property type="project" value="UniProtKB-SubCell"/>
</dbReference>
<sequence length="105" mass="11253">MLTGLFGVLVFVGGLIGFVNSGSVMSFAFGLAFGLMLAVAAYLMNHHTTRNNGYLLSLGLLGALALVMLYRYSLAFKFMPAGLVALLSGALFIHNLRQRTASVRH</sequence>
<dbReference type="Gene3D" id="1.10.10.1740">
    <property type="entry name" value="Transmembrane protein 14-like"/>
    <property type="match status" value="1"/>
</dbReference>
<feature type="transmembrane region" description="Helical" evidence="6">
    <location>
        <begin position="53"/>
        <end position="72"/>
    </location>
</feature>
<keyword evidence="3 6" id="KW-0812">Transmembrane</keyword>
<evidence type="ECO:0000256" key="4">
    <source>
        <dbReference type="ARBA" id="ARBA00022989"/>
    </source>
</evidence>
<evidence type="ECO:0000256" key="3">
    <source>
        <dbReference type="ARBA" id="ARBA00022692"/>
    </source>
</evidence>
<dbReference type="PANTHER" id="PTHR12668:SF43">
    <property type="entry name" value="TRANSMEMBRANE PROTEIN 14 HOMOLOG"/>
    <property type="match status" value="1"/>
</dbReference>
<dbReference type="GeneID" id="14915752"/>
<dbReference type="RefSeq" id="XP_004337181.1">
    <property type="nucleotide sequence ID" value="XM_004337133.1"/>
</dbReference>
<protein>
    <submittedName>
        <fullName evidence="7">Transmembrane proteins 14c protein</fullName>
    </submittedName>
</protein>
<comment type="similarity">
    <text evidence="2">Belongs to the TMEM14 family.</text>
</comment>